<dbReference type="PROSITE" id="PS50966">
    <property type="entry name" value="ZF_SWIM"/>
    <property type="match status" value="1"/>
</dbReference>
<dbReference type="Proteomes" id="UP001151287">
    <property type="component" value="Unassembled WGS sequence"/>
</dbReference>
<dbReference type="SUPFAM" id="SSF57850">
    <property type="entry name" value="RING/U-box"/>
    <property type="match status" value="1"/>
</dbReference>
<dbReference type="PROSITE" id="PS50089">
    <property type="entry name" value="ZF_RING_2"/>
    <property type="match status" value="1"/>
</dbReference>
<name>A0A9Q0HMF1_9POAL</name>
<evidence type="ECO:0000256" key="2">
    <source>
        <dbReference type="SAM" id="MobiDB-lite"/>
    </source>
</evidence>
<evidence type="ECO:0000313" key="6">
    <source>
        <dbReference type="Proteomes" id="UP001151287"/>
    </source>
</evidence>
<dbReference type="PANTHER" id="PTHR21540">
    <property type="entry name" value="RING FINGER AND SWIM DOMAIN-CONTAINING PROTEIN 2"/>
    <property type="match status" value="1"/>
</dbReference>
<evidence type="ECO:0000256" key="1">
    <source>
        <dbReference type="PROSITE-ProRule" id="PRU00175"/>
    </source>
</evidence>
<keyword evidence="1" id="KW-0479">Metal-binding</keyword>
<sequence length="246" mass="27244">MESVGSNSPPQTRTRTRSRSDDPNQGDSAQHVADRIIRALEHQLRLLHRDGPHFYILGSTGNVYTVALAAVPSCTCPDRSNPCKHILFVLLRVLNLTFDEACVWRRSIRPCELARFLAIPTASDVLAGPRARAMFLRMLSGANQQGRELPDVTVLRQEGAVCPVCLDEMTNGQGLRLVTCGTCGNSVHGECFDRWKRSRGRRGVSCVVCRARWRERREGGSYVNLSVYVSGDEEAVPEGNEGFCVT</sequence>
<dbReference type="Gene3D" id="3.30.40.10">
    <property type="entry name" value="Zinc/RING finger domain, C3HC4 (zinc finger)"/>
    <property type="match status" value="1"/>
</dbReference>
<feature type="compositionally biased region" description="Low complexity" evidence="2">
    <location>
        <begin position="1"/>
        <end position="13"/>
    </location>
</feature>
<dbReference type="Pfam" id="PF13639">
    <property type="entry name" value="zf-RING_2"/>
    <property type="match status" value="1"/>
</dbReference>
<keyword evidence="1" id="KW-0863">Zinc-finger</keyword>
<feature type="domain" description="RING-type" evidence="3">
    <location>
        <begin position="162"/>
        <end position="210"/>
    </location>
</feature>
<feature type="region of interest" description="Disordered" evidence="2">
    <location>
        <begin position="1"/>
        <end position="28"/>
    </location>
</feature>
<comment type="caution">
    <text evidence="5">The sequence shown here is derived from an EMBL/GenBank/DDBJ whole genome shotgun (WGS) entry which is preliminary data.</text>
</comment>
<reference evidence="5" key="1">
    <citation type="journal article" date="2022" name="Cell">
        <title>Repeat-based holocentromeres influence genome architecture and karyotype evolution.</title>
        <authorList>
            <person name="Hofstatter P.G."/>
            <person name="Thangavel G."/>
            <person name="Lux T."/>
            <person name="Neumann P."/>
            <person name="Vondrak T."/>
            <person name="Novak P."/>
            <person name="Zhang M."/>
            <person name="Costa L."/>
            <person name="Castellani M."/>
            <person name="Scott A."/>
            <person name="Toegelov H."/>
            <person name="Fuchs J."/>
            <person name="Mata-Sucre Y."/>
            <person name="Dias Y."/>
            <person name="Vanzela A.L.L."/>
            <person name="Huettel B."/>
            <person name="Almeida C.C.S."/>
            <person name="Simkova H."/>
            <person name="Souza G."/>
            <person name="Pedrosa-Harand A."/>
            <person name="Macas J."/>
            <person name="Mayer K.F.X."/>
            <person name="Houben A."/>
            <person name="Marques A."/>
        </authorList>
    </citation>
    <scope>NUCLEOTIDE SEQUENCE</scope>
    <source>
        <strain evidence="5">RhyBre1mFocal</strain>
    </source>
</reference>
<dbReference type="Pfam" id="PF04434">
    <property type="entry name" value="SWIM"/>
    <property type="match status" value="1"/>
</dbReference>
<proteinExistence type="predicted"/>
<dbReference type="InterPro" id="IPR001841">
    <property type="entry name" value="Znf_RING"/>
</dbReference>
<dbReference type="OrthoDB" id="2122982at2759"/>
<feature type="domain" description="SWIM-type" evidence="4">
    <location>
        <begin position="64"/>
        <end position="94"/>
    </location>
</feature>
<dbReference type="InterPro" id="IPR039903">
    <property type="entry name" value="Zswim2"/>
</dbReference>
<dbReference type="GO" id="GO:0061630">
    <property type="term" value="F:ubiquitin protein ligase activity"/>
    <property type="evidence" value="ECO:0007669"/>
    <property type="project" value="InterPro"/>
</dbReference>
<evidence type="ECO:0000313" key="5">
    <source>
        <dbReference type="EMBL" id="KAJ1691063.1"/>
    </source>
</evidence>
<keyword evidence="6" id="KW-1185">Reference proteome</keyword>
<dbReference type="PANTHER" id="PTHR21540:SF0">
    <property type="entry name" value="PHD FAMILY PROTEIN"/>
    <property type="match status" value="1"/>
</dbReference>
<dbReference type="InterPro" id="IPR007527">
    <property type="entry name" value="Znf_SWIM"/>
</dbReference>
<dbReference type="InterPro" id="IPR013083">
    <property type="entry name" value="Znf_RING/FYVE/PHD"/>
</dbReference>
<organism evidence="5 6">
    <name type="scientific">Rhynchospora breviuscula</name>
    <dbReference type="NCBI Taxonomy" id="2022672"/>
    <lineage>
        <taxon>Eukaryota</taxon>
        <taxon>Viridiplantae</taxon>
        <taxon>Streptophyta</taxon>
        <taxon>Embryophyta</taxon>
        <taxon>Tracheophyta</taxon>
        <taxon>Spermatophyta</taxon>
        <taxon>Magnoliopsida</taxon>
        <taxon>Liliopsida</taxon>
        <taxon>Poales</taxon>
        <taxon>Cyperaceae</taxon>
        <taxon>Cyperoideae</taxon>
        <taxon>Rhynchosporeae</taxon>
        <taxon>Rhynchospora</taxon>
    </lineage>
</organism>
<evidence type="ECO:0000259" key="3">
    <source>
        <dbReference type="PROSITE" id="PS50089"/>
    </source>
</evidence>
<accession>A0A9Q0HMF1</accession>
<protein>
    <recommendedName>
        <fullName evidence="7">Mitogen-activated protein kinase kinase kinase 1</fullName>
    </recommendedName>
</protein>
<dbReference type="AlphaFoldDB" id="A0A9Q0HMF1"/>
<evidence type="ECO:0000259" key="4">
    <source>
        <dbReference type="PROSITE" id="PS50966"/>
    </source>
</evidence>
<dbReference type="GO" id="GO:0008270">
    <property type="term" value="F:zinc ion binding"/>
    <property type="evidence" value="ECO:0007669"/>
    <property type="project" value="UniProtKB-KW"/>
</dbReference>
<keyword evidence="1" id="KW-0862">Zinc</keyword>
<gene>
    <name evidence="5" type="ORF">LUZ63_015218</name>
</gene>
<evidence type="ECO:0008006" key="7">
    <source>
        <dbReference type="Google" id="ProtNLM"/>
    </source>
</evidence>
<dbReference type="EMBL" id="JAMQYH010000004">
    <property type="protein sequence ID" value="KAJ1691063.1"/>
    <property type="molecule type" value="Genomic_DNA"/>
</dbReference>